<accession>A0ABT6QYR7</accession>
<dbReference type="Proteomes" id="UP001243286">
    <property type="component" value="Unassembled WGS sequence"/>
</dbReference>
<protein>
    <submittedName>
        <fullName evidence="3">DNA-processing protein DprA</fullName>
    </submittedName>
</protein>
<comment type="caution">
    <text evidence="3">The sequence shown here is derived from an EMBL/GenBank/DDBJ whole genome shotgun (WGS) entry which is preliminary data.</text>
</comment>
<dbReference type="PANTHER" id="PTHR43022">
    <property type="entry name" value="PROTEIN SMF"/>
    <property type="match status" value="1"/>
</dbReference>
<dbReference type="Gene3D" id="3.40.50.450">
    <property type="match status" value="1"/>
</dbReference>
<evidence type="ECO:0000259" key="2">
    <source>
        <dbReference type="Pfam" id="PF02481"/>
    </source>
</evidence>
<dbReference type="Pfam" id="PF02481">
    <property type="entry name" value="DNA_processg_A"/>
    <property type="match status" value="1"/>
</dbReference>
<dbReference type="NCBIfam" id="TIGR00732">
    <property type="entry name" value="dprA"/>
    <property type="match status" value="1"/>
</dbReference>
<name>A0ABT6QYR7_9BACL</name>
<keyword evidence="4" id="KW-1185">Reference proteome</keyword>
<dbReference type="RefSeq" id="WP_014970696.1">
    <property type="nucleotide sequence ID" value="NZ_JANJYY010000028.1"/>
</dbReference>
<feature type="domain" description="Smf/DprA SLOG" evidence="2">
    <location>
        <begin position="56"/>
        <end position="261"/>
    </location>
</feature>
<evidence type="ECO:0000256" key="1">
    <source>
        <dbReference type="ARBA" id="ARBA00006525"/>
    </source>
</evidence>
<dbReference type="PANTHER" id="PTHR43022:SF1">
    <property type="entry name" value="PROTEIN SMF"/>
    <property type="match status" value="1"/>
</dbReference>
<dbReference type="InterPro" id="IPR057666">
    <property type="entry name" value="DrpA_SLOG"/>
</dbReference>
<evidence type="ECO:0000313" key="4">
    <source>
        <dbReference type="Proteomes" id="UP001243286"/>
    </source>
</evidence>
<dbReference type="EMBL" id="JASBQV010000002">
    <property type="protein sequence ID" value="MDI3233839.1"/>
    <property type="molecule type" value="Genomic_DNA"/>
</dbReference>
<evidence type="ECO:0000313" key="3">
    <source>
        <dbReference type="EMBL" id="MDI3233839.1"/>
    </source>
</evidence>
<dbReference type="SUPFAM" id="SSF102405">
    <property type="entry name" value="MCP/YpsA-like"/>
    <property type="match status" value="1"/>
</dbReference>
<organism evidence="3 4">
    <name type="scientific">Exiguobacterium antarcticum</name>
    <dbReference type="NCBI Taxonomy" id="132920"/>
    <lineage>
        <taxon>Bacteria</taxon>
        <taxon>Bacillati</taxon>
        <taxon>Bacillota</taxon>
        <taxon>Bacilli</taxon>
        <taxon>Bacillales</taxon>
        <taxon>Bacillales Family XII. Incertae Sedis</taxon>
        <taxon>Exiguobacterium</taxon>
    </lineage>
</organism>
<gene>
    <name evidence="3" type="primary">dprA</name>
    <name evidence="3" type="ORF">QK289_02380</name>
</gene>
<comment type="similarity">
    <text evidence="1">Belongs to the DprA/Smf family.</text>
</comment>
<proteinExistence type="inferred from homology"/>
<reference evidence="3 4" key="1">
    <citation type="submission" date="2023-04" db="EMBL/GenBank/DDBJ databases">
        <title>Antarctic isolates genomes.</title>
        <authorList>
            <person name="Dimov S.G."/>
        </authorList>
    </citation>
    <scope>NUCLEOTIDE SEQUENCE [LARGE SCALE GENOMIC DNA]</scope>
    <source>
        <strain evidence="3 4">AL19</strain>
    </source>
</reference>
<dbReference type="InterPro" id="IPR003488">
    <property type="entry name" value="DprA"/>
</dbReference>
<sequence length="275" mass="30842">MNRELYARFATCRVPYSIVVLIERYGLLPVEDLPVSRAIKNRYQQALQLDQVPTNLLVPGDPYFPMHLLQIPQPVYGLFFLGNPSLLEQPMISIIGSRDPSTSHPKRLSFLRPFFQSPFVTVSGGAIGIDSLVHRLSLKHHQATIAVLANGFDRFYPKQHTTLFHRIQQMGLLLSEYPAVTPVHKHQFLERNRIISGLSSGLIIVEAARKSGTMNTAGHALEQGKDVYCIPGCPTEKHFQGTNQLIAEGAIPLLNPEEVSKSILMNVDKWESRLL</sequence>